<evidence type="ECO:0000256" key="8">
    <source>
        <dbReference type="PIRSR" id="PIRSR639901-1"/>
    </source>
</evidence>
<dbReference type="PANTHER" id="PTHR42755:SF1">
    <property type="entry name" value="3-DEOXY-D-MANNO-OCTULOSONIC ACID TRANSFERASE, MITOCHONDRIAL-RELATED"/>
    <property type="match status" value="1"/>
</dbReference>
<feature type="domain" description="3-deoxy-D-manno-octulosonic-acid transferase N-terminal" evidence="11">
    <location>
        <begin position="41"/>
        <end position="217"/>
    </location>
</feature>
<feature type="site" description="Transition state stabilizer" evidence="9">
    <location>
        <position position="217"/>
    </location>
</feature>
<accession>A0A840ST77</accession>
<dbReference type="InterPro" id="IPR038107">
    <property type="entry name" value="Glycos_transf_N_sf"/>
</dbReference>
<dbReference type="InterPro" id="IPR039901">
    <property type="entry name" value="Kdotransferase"/>
</dbReference>
<dbReference type="RefSeq" id="WP_246399728.1">
    <property type="nucleotide sequence ID" value="NZ_JACHFM010000002.1"/>
</dbReference>
<evidence type="ECO:0000256" key="4">
    <source>
        <dbReference type="ARBA" id="ARBA00019077"/>
    </source>
</evidence>
<organism evidence="12 13">
    <name type="scientific">Amaricoccus macauensis</name>
    <dbReference type="NCBI Taxonomy" id="57001"/>
    <lineage>
        <taxon>Bacteria</taxon>
        <taxon>Pseudomonadati</taxon>
        <taxon>Pseudomonadota</taxon>
        <taxon>Alphaproteobacteria</taxon>
        <taxon>Rhodobacterales</taxon>
        <taxon>Paracoccaceae</taxon>
        <taxon>Amaricoccus</taxon>
    </lineage>
</organism>
<dbReference type="UniPathway" id="UPA00958"/>
<comment type="function">
    <text evidence="1 10">Involved in lipopolysaccharide (LPS) biosynthesis. Catalyzes the transfer of 3-deoxy-D-manno-octulosonate (Kdo) residue(s) from CMP-Kdo to lipid IV(A), the tetraacyldisaccharide-1,4'-bisphosphate precursor of lipid A.</text>
</comment>
<evidence type="ECO:0000313" key="12">
    <source>
        <dbReference type="EMBL" id="MBB5222401.1"/>
    </source>
</evidence>
<dbReference type="GO" id="GO:0043842">
    <property type="term" value="F:Kdo transferase activity"/>
    <property type="evidence" value="ECO:0007669"/>
    <property type="project" value="UniProtKB-EC"/>
</dbReference>
<comment type="subcellular location">
    <subcellularLocation>
        <location evidence="10">Cell membrane</location>
    </subcellularLocation>
</comment>
<evidence type="ECO:0000256" key="2">
    <source>
        <dbReference type="ARBA" id="ARBA00004713"/>
    </source>
</evidence>
<proteinExistence type="inferred from homology"/>
<keyword evidence="13" id="KW-1185">Reference proteome</keyword>
<comment type="pathway">
    <text evidence="2 10">Bacterial outer membrane biogenesis; LPS core biosynthesis.</text>
</comment>
<evidence type="ECO:0000256" key="10">
    <source>
        <dbReference type="RuleBase" id="RU365103"/>
    </source>
</evidence>
<dbReference type="SUPFAM" id="SSF53756">
    <property type="entry name" value="UDP-Glycosyltransferase/glycogen phosphorylase"/>
    <property type="match status" value="1"/>
</dbReference>
<comment type="catalytic activity">
    <reaction evidence="7 10">
        <text>lipid IVA (E. coli) + CMP-3-deoxy-beta-D-manno-octulosonate = alpha-Kdo-(2-&gt;6)-lipid IVA (E. coli) + CMP + H(+)</text>
        <dbReference type="Rhea" id="RHEA:28066"/>
        <dbReference type="ChEBI" id="CHEBI:15378"/>
        <dbReference type="ChEBI" id="CHEBI:58603"/>
        <dbReference type="ChEBI" id="CHEBI:60364"/>
        <dbReference type="ChEBI" id="CHEBI:60377"/>
        <dbReference type="ChEBI" id="CHEBI:85987"/>
        <dbReference type="EC" id="2.4.99.12"/>
    </reaction>
</comment>
<comment type="caution">
    <text evidence="12">The sequence shown here is derived from an EMBL/GenBank/DDBJ whole genome shotgun (WGS) entry which is preliminary data.</text>
</comment>
<evidence type="ECO:0000256" key="3">
    <source>
        <dbReference type="ARBA" id="ARBA00012621"/>
    </source>
</evidence>
<evidence type="ECO:0000259" key="11">
    <source>
        <dbReference type="Pfam" id="PF04413"/>
    </source>
</evidence>
<dbReference type="GO" id="GO:0009244">
    <property type="term" value="P:lipopolysaccharide core region biosynthetic process"/>
    <property type="evidence" value="ECO:0007669"/>
    <property type="project" value="UniProtKB-UniRule"/>
</dbReference>
<dbReference type="InterPro" id="IPR007507">
    <property type="entry name" value="Glycos_transf_N"/>
</dbReference>
<dbReference type="GO" id="GO:0005886">
    <property type="term" value="C:plasma membrane"/>
    <property type="evidence" value="ECO:0007669"/>
    <property type="project" value="UniProtKB-SubCell"/>
</dbReference>
<dbReference type="Pfam" id="PF04413">
    <property type="entry name" value="Glycos_transf_N"/>
    <property type="match status" value="1"/>
</dbReference>
<evidence type="ECO:0000256" key="9">
    <source>
        <dbReference type="PIRSR" id="PIRSR639901-2"/>
    </source>
</evidence>
<dbReference type="PANTHER" id="PTHR42755">
    <property type="entry name" value="3-DEOXY-MANNO-OCTULOSONATE CYTIDYLYLTRANSFERASE"/>
    <property type="match status" value="1"/>
</dbReference>
<evidence type="ECO:0000256" key="1">
    <source>
        <dbReference type="ARBA" id="ARBA00003394"/>
    </source>
</evidence>
<evidence type="ECO:0000313" key="13">
    <source>
        <dbReference type="Proteomes" id="UP000549457"/>
    </source>
</evidence>
<protein>
    <recommendedName>
        <fullName evidence="4 10">3-deoxy-D-manno-octulosonic acid transferase</fullName>
        <shortName evidence="10">Kdo transferase</shortName>
        <ecNumber evidence="3 10">2.4.99.12</ecNumber>
    </recommendedName>
    <alternativeName>
        <fullName evidence="6 10">Lipid IV(A) 3-deoxy-D-manno-octulosonic acid transferase</fullName>
    </alternativeName>
</protein>
<evidence type="ECO:0000256" key="5">
    <source>
        <dbReference type="ARBA" id="ARBA00022679"/>
    </source>
</evidence>
<comment type="similarity">
    <text evidence="10">Belongs to the glycosyltransferase group 1 family.</text>
</comment>
<keyword evidence="5 10" id="KW-0808">Transferase</keyword>
<dbReference type="GO" id="GO:0009245">
    <property type="term" value="P:lipid A biosynthetic process"/>
    <property type="evidence" value="ECO:0007669"/>
    <property type="project" value="TreeGrafter"/>
</dbReference>
<dbReference type="Proteomes" id="UP000549457">
    <property type="component" value="Unassembled WGS sequence"/>
</dbReference>
<dbReference type="EC" id="2.4.99.12" evidence="3 10"/>
<feature type="site" description="Transition state stabilizer" evidence="9">
    <location>
        <position position="139"/>
    </location>
</feature>
<keyword evidence="10" id="KW-0472">Membrane</keyword>
<gene>
    <name evidence="12" type="ORF">HNP73_002337</name>
</gene>
<evidence type="ECO:0000256" key="6">
    <source>
        <dbReference type="ARBA" id="ARBA00031445"/>
    </source>
</evidence>
<sequence length="434" mass="47330">MPSALPRSILLRLYLAASGRAGKVAHYWLERRRAEGKEDAQRLPERMGEASRPRPEGALIWFHAASVGEAASLLEMLRRLMQARPEVTCLVTTGTVTSAQFLADRLPENCIHQFSTLDVLPWVRRFLDHWRPDAAVFTESEMWPATLHEAHARGIPLLLINARISNRSFRRWRMMGNMARALLACYERILAQDKLAGEQLSALGADPKKLSVEGSLKEGSAPLPYDEAERAKMSRAFAGRHLWLAASTHPGEEEIVIGAHLRARPALPLLSLLLVPRHPNRGDEVAALVRARGLSVAQRSKGEPITADTDVYLADTLGEMGLWYRIAPVSFVGGSLVDVGGHNPFEPALLGSAILFGPNVRNFVDGYRRLQRAGAAVLVRNEADLADAVVATLPPDRAAEMAAAAWAACSEGAEVTDAVLDAVGVLLDRSRPAA</sequence>
<keyword evidence="10" id="KW-0448">Lipopolysaccharide biosynthesis</keyword>
<dbReference type="Gene3D" id="3.40.50.11720">
    <property type="entry name" value="3-Deoxy-D-manno-octulosonic-acid transferase, N-terminal domain"/>
    <property type="match status" value="1"/>
</dbReference>
<dbReference type="EMBL" id="JACHFM010000002">
    <property type="protein sequence ID" value="MBB5222401.1"/>
    <property type="molecule type" value="Genomic_DNA"/>
</dbReference>
<keyword evidence="10" id="KW-1003">Cell membrane</keyword>
<name>A0A840ST77_9RHOB</name>
<evidence type="ECO:0000256" key="7">
    <source>
        <dbReference type="ARBA" id="ARBA00049183"/>
    </source>
</evidence>
<dbReference type="AlphaFoldDB" id="A0A840ST77"/>
<reference evidence="12 13" key="1">
    <citation type="submission" date="2020-08" db="EMBL/GenBank/DDBJ databases">
        <title>Genomic Encyclopedia of Type Strains, Phase IV (KMG-IV): sequencing the most valuable type-strain genomes for metagenomic binning, comparative biology and taxonomic classification.</title>
        <authorList>
            <person name="Goeker M."/>
        </authorList>
    </citation>
    <scope>NUCLEOTIDE SEQUENCE [LARGE SCALE GENOMIC DNA]</scope>
    <source>
        <strain evidence="12 13">DSM 101730</strain>
    </source>
</reference>
<feature type="active site" description="Proton acceptor" evidence="8">
    <location>
        <position position="69"/>
    </location>
</feature>
<keyword evidence="12" id="KW-0328">Glycosyltransferase</keyword>
<dbReference type="Gene3D" id="3.40.50.2000">
    <property type="entry name" value="Glycogen Phosphorylase B"/>
    <property type="match status" value="1"/>
</dbReference>